<gene>
    <name evidence="1" type="ORF">CCMSSC00406_0005422</name>
</gene>
<dbReference type="Proteomes" id="UP000824881">
    <property type="component" value="Unassembled WGS sequence"/>
</dbReference>
<keyword evidence="2" id="KW-1185">Reference proteome</keyword>
<accession>A0ACB7IUC8</accession>
<dbReference type="EMBL" id="WQMT02000007">
    <property type="protein sequence ID" value="KAG9221139.1"/>
    <property type="molecule type" value="Genomic_DNA"/>
</dbReference>
<comment type="caution">
    <text evidence="1">The sequence shown here is derived from an EMBL/GenBank/DDBJ whole genome shotgun (WGS) entry which is preliminary data.</text>
</comment>
<organism evidence="1 2">
    <name type="scientific">Pleurotus cornucopiae</name>
    <name type="common">Cornucopia mushroom</name>
    <dbReference type="NCBI Taxonomy" id="5321"/>
    <lineage>
        <taxon>Eukaryota</taxon>
        <taxon>Fungi</taxon>
        <taxon>Dikarya</taxon>
        <taxon>Basidiomycota</taxon>
        <taxon>Agaricomycotina</taxon>
        <taxon>Agaricomycetes</taxon>
        <taxon>Agaricomycetidae</taxon>
        <taxon>Agaricales</taxon>
        <taxon>Pleurotineae</taxon>
        <taxon>Pleurotaceae</taxon>
        <taxon>Pleurotus</taxon>
    </lineage>
</organism>
<evidence type="ECO:0000313" key="1">
    <source>
        <dbReference type="EMBL" id="KAG9221139.1"/>
    </source>
</evidence>
<name>A0ACB7IUC8_PLECO</name>
<proteinExistence type="predicted"/>
<evidence type="ECO:0000313" key="2">
    <source>
        <dbReference type="Proteomes" id="UP000824881"/>
    </source>
</evidence>
<sequence length="220" mass="22671">MLAPILFALLPAIVLNVAAQSPAWGQCGGIGWSGATTCVSGYACTVSNPYYSQCLPGTAPPASTTPTPTTPISTPSVPSSTTVSAPDVTGSQIRTVENPVFHFYLQNKGGAPMLGPESSSGRFTIGTTISLNGADGSKLYLNVDQSSTASYKALTLGTTATTTDWALEGDTIITTAPRLLNFLACASSDPTFYDVYLQTGNDVPAGKTCSSVTMHLPCLC</sequence>
<reference evidence="1 2" key="1">
    <citation type="journal article" date="2021" name="Appl. Environ. Microbiol.">
        <title>Genetic linkage and physical mapping for an oyster mushroom Pleurotus cornucopiae and QTL analysis for the trait cap color.</title>
        <authorList>
            <person name="Zhang Y."/>
            <person name="Gao W."/>
            <person name="Sonnenberg A."/>
            <person name="Chen Q."/>
            <person name="Zhang J."/>
            <person name="Huang C."/>
        </authorList>
    </citation>
    <scope>NUCLEOTIDE SEQUENCE [LARGE SCALE GENOMIC DNA]</scope>
    <source>
        <strain evidence="1">CCMSSC00406</strain>
    </source>
</reference>
<protein>
    <submittedName>
        <fullName evidence="1">Uncharacterized protein</fullName>
    </submittedName>
</protein>